<dbReference type="Pfam" id="PF08603">
    <property type="entry name" value="CAP_C"/>
    <property type="match status" value="1"/>
</dbReference>
<reference evidence="6" key="1">
    <citation type="submission" date="2020-11" db="EMBL/GenBank/DDBJ databases">
        <authorList>
            <consortium name="DOE Joint Genome Institute"/>
            <person name="Ahrendt S."/>
            <person name="Riley R."/>
            <person name="Andreopoulos W."/>
            <person name="Labutti K."/>
            <person name="Pangilinan J."/>
            <person name="Ruiz-Duenas F.J."/>
            <person name="Barrasa J.M."/>
            <person name="Sanchez-Garcia M."/>
            <person name="Camarero S."/>
            <person name="Miyauchi S."/>
            <person name="Serrano A."/>
            <person name="Linde D."/>
            <person name="Babiker R."/>
            <person name="Drula E."/>
            <person name="Ayuso-Fernandez I."/>
            <person name="Pacheco R."/>
            <person name="Padilla G."/>
            <person name="Ferreira P."/>
            <person name="Barriuso J."/>
            <person name="Kellner H."/>
            <person name="Castanera R."/>
            <person name="Alfaro M."/>
            <person name="Ramirez L."/>
            <person name="Pisabarro A.G."/>
            <person name="Kuo A."/>
            <person name="Tritt A."/>
            <person name="Lipzen A."/>
            <person name="He G."/>
            <person name="Yan M."/>
            <person name="Ng V."/>
            <person name="Cullen D."/>
            <person name="Martin F."/>
            <person name="Rosso M.-N."/>
            <person name="Henrissat B."/>
            <person name="Hibbett D."/>
            <person name="Martinez A.T."/>
            <person name="Grigoriev I.V."/>
        </authorList>
    </citation>
    <scope>NUCLEOTIDE SEQUENCE</scope>
    <source>
        <strain evidence="6">CIRM-BRFM 674</strain>
    </source>
</reference>
<dbReference type="Gene3D" id="1.25.40.330">
    <property type="entry name" value="Adenylate cyclase-associated CAP, N-terminal domain"/>
    <property type="match status" value="1"/>
</dbReference>
<evidence type="ECO:0000256" key="4">
    <source>
        <dbReference type="SAM" id="MobiDB-lite"/>
    </source>
</evidence>
<feature type="compositionally biased region" description="Pro residues" evidence="4">
    <location>
        <begin position="281"/>
        <end position="298"/>
    </location>
</feature>
<evidence type="ECO:0000259" key="5">
    <source>
        <dbReference type="PROSITE" id="PS51329"/>
    </source>
</evidence>
<accession>A0A9P5YXF1</accession>
<evidence type="ECO:0000256" key="2">
    <source>
        <dbReference type="ARBA" id="ARBA00054756"/>
    </source>
</evidence>
<dbReference type="GO" id="GO:0007015">
    <property type="term" value="P:actin filament organization"/>
    <property type="evidence" value="ECO:0007669"/>
    <property type="project" value="TreeGrafter"/>
</dbReference>
<feature type="region of interest" description="Disordered" evidence="4">
    <location>
        <begin position="34"/>
        <end position="83"/>
    </location>
</feature>
<dbReference type="Proteomes" id="UP000807469">
    <property type="component" value="Unassembled WGS sequence"/>
</dbReference>
<evidence type="ECO:0000313" key="6">
    <source>
        <dbReference type="EMBL" id="KAF9476324.1"/>
    </source>
</evidence>
<dbReference type="Gene3D" id="2.160.20.70">
    <property type="match status" value="1"/>
</dbReference>
<dbReference type="InterPro" id="IPR053950">
    <property type="entry name" value="CAP_N"/>
</dbReference>
<dbReference type="GO" id="GO:0019933">
    <property type="term" value="P:cAMP-mediated signaling"/>
    <property type="evidence" value="ECO:0007669"/>
    <property type="project" value="TreeGrafter"/>
</dbReference>
<dbReference type="SUPFAM" id="SSF101278">
    <property type="entry name" value="N-terminal domain of adenylylcyclase associated protein, CAP"/>
    <property type="match status" value="1"/>
</dbReference>
<dbReference type="Pfam" id="PF21938">
    <property type="entry name" value="CAP_N"/>
    <property type="match status" value="1"/>
</dbReference>
<evidence type="ECO:0000256" key="1">
    <source>
        <dbReference type="ARBA" id="ARBA00007659"/>
    </source>
</evidence>
<dbReference type="AlphaFoldDB" id="A0A9P5YXF1"/>
<keyword evidence="7" id="KW-1185">Reference proteome</keyword>
<proteinExistence type="inferred from homology"/>
<gene>
    <name evidence="6" type="ORF">BDN70DRAFT_882572</name>
</gene>
<dbReference type="GO" id="GO:0008179">
    <property type="term" value="F:adenylate cyclase binding"/>
    <property type="evidence" value="ECO:0007669"/>
    <property type="project" value="TreeGrafter"/>
</dbReference>
<feature type="compositionally biased region" description="Pro residues" evidence="4">
    <location>
        <begin position="61"/>
        <end position="78"/>
    </location>
</feature>
<dbReference type="PROSITE" id="PS51329">
    <property type="entry name" value="C_CAP_COFACTOR_C"/>
    <property type="match status" value="1"/>
</dbReference>
<dbReference type="InterPro" id="IPR017901">
    <property type="entry name" value="C-CAP_CF_C-like"/>
</dbReference>
<dbReference type="InterPro" id="IPR006599">
    <property type="entry name" value="CARP_motif"/>
</dbReference>
<dbReference type="SUPFAM" id="SSF69340">
    <property type="entry name" value="C-terminal domain of adenylylcyclase associated protein"/>
    <property type="match status" value="1"/>
</dbReference>
<dbReference type="GO" id="GO:0003779">
    <property type="term" value="F:actin binding"/>
    <property type="evidence" value="ECO:0007669"/>
    <property type="project" value="InterPro"/>
</dbReference>
<dbReference type="InterPro" id="IPR036223">
    <property type="entry name" value="CAP_C_sf"/>
</dbReference>
<feature type="domain" description="C-CAP/cofactor C-like" evidence="5">
    <location>
        <begin position="359"/>
        <end position="506"/>
    </location>
</feature>
<dbReference type="InterPro" id="IPR001837">
    <property type="entry name" value="Adenylate_cyclase-assoc_CAP"/>
</dbReference>
<dbReference type="PANTHER" id="PTHR10652">
    <property type="entry name" value="ADENYLYL CYCLASE-ASSOCIATED PROTEIN"/>
    <property type="match status" value="1"/>
</dbReference>
<dbReference type="FunFam" id="1.25.40.330:FF:000001">
    <property type="entry name" value="Adenylyl cyclase-associated protein"/>
    <property type="match status" value="1"/>
</dbReference>
<comment type="function">
    <text evidence="2">The N-terminal domain binds to adenylyl cyclase, thereby enabling adenylyl cyclase to be activated by upstream regulatory signals, such as Ras. The C-terminal domain is required for normal cellular morphology and growth control.</text>
</comment>
<dbReference type="EMBL" id="MU155298">
    <property type="protein sequence ID" value="KAF9476324.1"/>
    <property type="molecule type" value="Genomic_DNA"/>
</dbReference>
<feature type="region of interest" description="Disordered" evidence="4">
    <location>
        <begin position="272"/>
        <end position="300"/>
    </location>
</feature>
<name>A0A9P5YXF1_9AGAR</name>
<dbReference type="PANTHER" id="PTHR10652:SF0">
    <property type="entry name" value="ADENYLYL CYCLASE-ASSOCIATED PROTEIN"/>
    <property type="match status" value="1"/>
</dbReference>
<organism evidence="6 7">
    <name type="scientific">Pholiota conissans</name>
    <dbReference type="NCBI Taxonomy" id="109636"/>
    <lineage>
        <taxon>Eukaryota</taxon>
        <taxon>Fungi</taxon>
        <taxon>Dikarya</taxon>
        <taxon>Basidiomycota</taxon>
        <taxon>Agaricomycotina</taxon>
        <taxon>Agaricomycetes</taxon>
        <taxon>Agaricomycetidae</taxon>
        <taxon>Agaricales</taxon>
        <taxon>Agaricineae</taxon>
        <taxon>Strophariaceae</taxon>
        <taxon>Pholiota</taxon>
    </lineage>
</organism>
<comment type="similarity">
    <text evidence="1">Belongs to the CAP family.</text>
</comment>
<dbReference type="OrthoDB" id="77251at2759"/>
<dbReference type="InterPro" id="IPR013912">
    <property type="entry name" value="Adenylate_cyclase-assoc_CAP_C"/>
</dbReference>
<dbReference type="InterPro" id="IPR016098">
    <property type="entry name" value="CAP/MinC_C"/>
</dbReference>
<evidence type="ECO:0000256" key="3">
    <source>
        <dbReference type="ARBA" id="ARBA00072052"/>
    </source>
</evidence>
<protein>
    <recommendedName>
        <fullName evidence="3">Adenylyl cyclase-associated protein</fullName>
    </recommendedName>
</protein>
<comment type="caution">
    <text evidence="6">The sequence shown here is derived from an EMBL/GenBank/DDBJ whole genome shotgun (WGS) entry which is preliminary data.</text>
</comment>
<dbReference type="SMART" id="SM00673">
    <property type="entry name" value="CARP"/>
    <property type="match status" value="2"/>
</dbReference>
<sequence>MAAVNSAGLHSLATIIKRLEAAASRIEDIADVFDASPPGARPAVSTRAQVSDAHPSGSYTPAPPAPPPPAPPAPPAPVAVPAAPTPAVAETPKIVSAYQERVLNGKVKPFVEQTKTFANPSVIEAVSLVQKEYETLGEFLKVVAACQKPDQKSLEAVLAPFPTAIEAVSRAKEANRRERDWLSHLTLLGEGAPAIGWVVNPKPIQFLTDLRDSVDYYGNRVKKEFKEKDPKHIEWVNLYTAILLEQQAYIKEFHPAGLVWNSKGVTLEQYQSSPKAATGGAPPPPPPPPPAAVPPPSAAAPAGGAAAVFAQLNRGEEVTKGLRKVDKSEMTHKNPALRASSVVPASVSTPVVAKKPLKPSKPSALAGKKPAKFVLEGNKWLIEFQEAETITVEDVEISQSVNIFGCKGTTVLIKGKVNAVNIINSSKTSVLVHSVVSSISVTASPSFQLQITGTAPMIQLDSTDSGQIFLSKDSLSTEVTTAKCSSINVSLPVHGEEDGVFEEQPVPEMFKTVVQNGKLVTTVVEHSG</sequence>
<evidence type="ECO:0000313" key="7">
    <source>
        <dbReference type="Proteomes" id="UP000807469"/>
    </source>
</evidence>
<dbReference type="GO" id="GO:0005737">
    <property type="term" value="C:cytoplasm"/>
    <property type="evidence" value="ECO:0007669"/>
    <property type="project" value="TreeGrafter"/>
</dbReference>
<dbReference type="InterPro" id="IPR036222">
    <property type="entry name" value="CAP_N_sf"/>
</dbReference>